<dbReference type="RefSeq" id="WP_235910597.1">
    <property type="nucleotide sequence ID" value="NZ_BMQG01000025.1"/>
</dbReference>
<sequence>MLHSLAYQEPSPFAGQRVLVVGSGNSAVQIAVELADVAHVTLAARTQLHLAPQRPLGRDIHDWLTWARVDQLTLGHLRRLLSPRTVFDPGRYRAAFHAGKLDQRRMFPRFMAGGVVWPDGQEELVDAVIFATGYRADLDFLRGTGALDGLGEPVQRLWVSRTVPGLYFVGLSG</sequence>
<proteinExistence type="predicted"/>
<keyword evidence="1" id="KW-0285">Flavoprotein</keyword>
<evidence type="ECO:0000256" key="3">
    <source>
        <dbReference type="ARBA" id="ARBA00023002"/>
    </source>
</evidence>
<dbReference type="InterPro" id="IPR036188">
    <property type="entry name" value="FAD/NAD-bd_sf"/>
</dbReference>
<evidence type="ECO:0000256" key="2">
    <source>
        <dbReference type="ARBA" id="ARBA00022827"/>
    </source>
</evidence>
<organism evidence="4 5">
    <name type="scientific">Deinococcus arenae</name>
    <dbReference type="NCBI Taxonomy" id="1452751"/>
    <lineage>
        <taxon>Bacteria</taxon>
        <taxon>Thermotogati</taxon>
        <taxon>Deinococcota</taxon>
        <taxon>Deinococci</taxon>
        <taxon>Deinococcales</taxon>
        <taxon>Deinococcaceae</taxon>
        <taxon>Deinococcus</taxon>
    </lineage>
</organism>
<dbReference type="PANTHER" id="PTHR43539:SF78">
    <property type="entry name" value="FLAVIN-CONTAINING MONOOXYGENASE"/>
    <property type="match status" value="1"/>
</dbReference>
<dbReference type="InterPro" id="IPR020946">
    <property type="entry name" value="Flavin_mOase-like"/>
</dbReference>
<evidence type="ECO:0008006" key="6">
    <source>
        <dbReference type="Google" id="ProtNLM"/>
    </source>
</evidence>
<dbReference type="SUPFAM" id="SSF51905">
    <property type="entry name" value="FAD/NAD(P)-binding domain"/>
    <property type="match status" value="1"/>
</dbReference>
<evidence type="ECO:0000256" key="1">
    <source>
        <dbReference type="ARBA" id="ARBA00022630"/>
    </source>
</evidence>
<dbReference type="PANTHER" id="PTHR43539">
    <property type="entry name" value="FLAVIN-BINDING MONOOXYGENASE-LIKE PROTEIN (AFU_ORTHOLOGUE AFUA_4G09220)"/>
    <property type="match status" value="1"/>
</dbReference>
<dbReference type="GO" id="GO:0050661">
    <property type="term" value="F:NADP binding"/>
    <property type="evidence" value="ECO:0007669"/>
    <property type="project" value="InterPro"/>
</dbReference>
<dbReference type="InterPro" id="IPR050982">
    <property type="entry name" value="Auxin_biosynth/cation_transpt"/>
</dbReference>
<name>A0A8H9GX78_9DEIO</name>
<evidence type="ECO:0000313" key="4">
    <source>
        <dbReference type="EMBL" id="GGM58494.1"/>
    </source>
</evidence>
<protein>
    <recommendedName>
        <fullName evidence="6">Monooxygenase</fullName>
    </recommendedName>
</protein>
<keyword evidence="3" id="KW-0560">Oxidoreductase</keyword>
<gene>
    <name evidence="4" type="ORF">GCM10008956_37610</name>
</gene>
<keyword evidence="2" id="KW-0274">FAD</keyword>
<comment type="caution">
    <text evidence="4">The sequence shown here is derived from an EMBL/GenBank/DDBJ whole genome shotgun (WGS) entry which is preliminary data.</text>
</comment>
<dbReference type="GO" id="GO:0004499">
    <property type="term" value="F:N,N-dimethylaniline monooxygenase activity"/>
    <property type="evidence" value="ECO:0007669"/>
    <property type="project" value="InterPro"/>
</dbReference>
<dbReference type="Gene3D" id="3.50.50.60">
    <property type="entry name" value="FAD/NAD(P)-binding domain"/>
    <property type="match status" value="1"/>
</dbReference>
<dbReference type="GO" id="GO:0050660">
    <property type="term" value="F:flavin adenine dinucleotide binding"/>
    <property type="evidence" value="ECO:0007669"/>
    <property type="project" value="InterPro"/>
</dbReference>
<dbReference type="Proteomes" id="UP000600547">
    <property type="component" value="Unassembled WGS sequence"/>
</dbReference>
<dbReference type="EMBL" id="BMQG01000025">
    <property type="protein sequence ID" value="GGM58494.1"/>
    <property type="molecule type" value="Genomic_DNA"/>
</dbReference>
<dbReference type="Pfam" id="PF00743">
    <property type="entry name" value="FMO-like"/>
    <property type="match status" value="1"/>
</dbReference>
<keyword evidence="5" id="KW-1185">Reference proteome</keyword>
<accession>A0A8H9GX78</accession>
<dbReference type="AlphaFoldDB" id="A0A8H9GX78"/>
<reference evidence="5" key="1">
    <citation type="journal article" date="2019" name="Int. J. Syst. Evol. Microbiol.">
        <title>The Global Catalogue of Microorganisms (GCM) 10K type strain sequencing project: providing services to taxonomists for standard genome sequencing and annotation.</title>
        <authorList>
            <consortium name="The Broad Institute Genomics Platform"/>
            <consortium name="The Broad Institute Genome Sequencing Center for Infectious Disease"/>
            <person name="Wu L."/>
            <person name="Ma J."/>
        </authorList>
    </citation>
    <scope>NUCLEOTIDE SEQUENCE [LARGE SCALE GENOMIC DNA]</scope>
    <source>
        <strain evidence="5">JCM 31047</strain>
    </source>
</reference>
<evidence type="ECO:0000313" key="5">
    <source>
        <dbReference type="Proteomes" id="UP000600547"/>
    </source>
</evidence>